<dbReference type="InterPro" id="IPR036938">
    <property type="entry name" value="PAP2/HPO_sf"/>
</dbReference>
<sequence length="189" mass="20307">MIRWWPPVAVAAMLLLGWAVGKGSTPVDDEFVRYTHDVVGTQPRWLLAFTDWWLLGPVLTACVAAALYRRRWRLAAVVLVCPFATIAIDQALKRWFDRHNGDYLEYPSGHTALVVSVLGMVVLVTGGRRWALAVAAVGSALGALGLIACGYHYLTDTIGAVLLASAMVCLAAQVTGRVAPRGPSPPVDG</sequence>
<keyword evidence="4" id="KW-1185">Reference proteome</keyword>
<dbReference type="Gene3D" id="1.20.144.10">
    <property type="entry name" value="Phosphatidic acid phosphatase type 2/haloperoxidase"/>
    <property type="match status" value="1"/>
</dbReference>
<feature type="transmembrane region" description="Helical" evidence="1">
    <location>
        <begin position="104"/>
        <end position="124"/>
    </location>
</feature>
<dbReference type="RefSeq" id="WP_071022711.1">
    <property type="nucleotide sequence ID" value="NZ_MLQM01000015.1"/>
</dbReference>
<proteinExistence type="predicted"/>
<reference evidence="3 4" key="1">
    <citation type="submission" date="2016-10" db="EMBL/GenBank/DDBJ databases">
        <title>Genome sequence of Mycobacterium talmonii.</title>
        <authorList>
            <person name="Greninger A.L."/>
            <person name="Elliott B."/>
            <person name="Vasireddy S."/>
            <person name="Vasireddy R."/>
        </authorList>
    </citation>
    <scope>NUCLEOTIDE SEQUENCE [LARGE SCALE GENOMIC DNA]</scope>
    <source>
        <strain evidence="4">NE-TNMC-100812</strain>
    </source>
</reference>
<name>A0A1S1NMZ1_9MYCO</name>
<protein>
    <recommendedName>
        <fullName evidence="2">Phosphatidic acid phosphatase type 2/haloperoxidase domain-containing protein</fullName>
    </recommendedName>
</protein>
<organism evidence="3 4">
    <name type="scientific">Mycobacterium talmoniae</name>
    <dbReference type="NCBI Taxonomy" id="1858794"/>
    <lineage>
        <taxon>Bacteria</taxon>
        <taxon>Bacillati</taxon>
        <taxon>Actinomycetota</taxon>
        <taxon>Actinomycetes</taxon>
        <taxon>Mycobacteriales</taxon>
        <taxon>Mycobacteriaceae</taxon>
        <taxon>Mycobacterium</taxon>
    </lineage>
</organism>
<keyword evidence="1" id="KW-0812">Transmembrane</keyword>
<feature type="domain" description="Phosphatidic acid phosphatase type 2/haloperoxidase" evidence="2">
    <location>
        <begin position="81"/>
        <end position="175"/>
    </location>
</feature>
<dbReference type="AlphaFoldDB" id="A0A1S1NMZ1"/>
<feature type="transmembrane region" description="Helical" evidence="1">
    <location>
        <begin position="74"/>
        <end position="92"/>
    </location>
</feature>
<accession>A0A1S1NMZ1</accession>
<evidence type="ECO:0000256" key="1">
    <source>
        <dbReference type="SAM" id="Phobius"/>
    </source>
</evidence>
<gene>
    <name evidence="3" type="ORF">BKN37_05235</name>
</gene>
<dbReference type="EMBL" id="MLQM01000015">
    <property type="protein sequence ID" value="OHV05588.1"/>
    <property type="molecule type" value="Genomic_DNA"/>
</dbReference>
<dbReference type="InterPro" id="IPR000326">
    <property type="entry name" value="PAP2/HPO"/>
</dbReference>
<comment type="caution">
    <text evidence="3">The sequence shown here is derived from an EMBL/GenBank/DDBJ whole genome shotgun (WGS) entry which is preliminary data.</text>
</comment>
<evidence type="ECO:0000259" key="2">
    <source>
        <dbReference type="Pfam" id="PF01569"/>
    </source>
</evidence>
<keyword evidence="1" id="KW-1133">Transmembrane helix</keyword>
<dbReference type="Pfam" id="PF01569">
    <property type="entry name" value="PAP2"/>
    <property type="match status" value="1"/>
</dbReference>
<evidence type="ECO:0000313" key="4">
    <source>
        <dbReference type="Proteomes" id="UP000179734"/>
    </source>
</evidence>
<evidence type="ECO:0000313" key="3">
    <source>
        <dbReference type="EMBL" id="OHV05588.1"/>
    </source>
</evidence>
<keyword evidence="1" id="KW-0472">Membrane</keyword>
<dbReference type="SUPFAM" id="SSF48317">
    <property type="entry name" value="Acid phosphatase/Vanadium-dependent haloperoxidase"/>
    <property type="match status" value="1"/>
</dbReference>
<feature type="transmembrane region" description="Helical" evidence="1">
    <location>
        <begin position="45"/>
        <end position="67"/>
    </location>
</feature>
<dbReference type="Proteomes" id="UP000179734">
    <property type="component" value="Unassembled WGS sequence"/>
</dbReference>
<feature type="transmembrane region" description="Helical" evidence="1">
    <location>
        <begin position="131"/>
        <end position="154"/>
    </location>
</feature>